<dbReference type="OMA" id="RERYCAL"/>
<protein>
    <recommendedName>
        <fullName evidence="1">Fe2OG dioxygenase domain-containing protein</fullName>
    </recommendedName>
</protein>
<dbReference type="InterPro" id="IPR044861">
    <property type="entry name" value="IPNS-like_FE2OG_OXY"/>
</dbReference>
<dbReference type="InterPro" id="IPR005123">
    <property type="entry name" value="Oxoglu/Fe-dep_dioxygenase_dom"/>
</dbReference>
<dbReference type="Proteomes" id="UP000655225">
    <property type="component" value="Unassembled WGS sequence"/>
</dbReference>
<dbReference type="PROSITE" id="PS51471">
    <property type="entry name" value="FE2OG_OXY"/>
    <property type="match status" value="1"/>
</dbReference>
<dbReference type="SUPFAM" id="SSF51197">
    <property type="entry name" value="Clavaminate synthase-like"/>
    <property type="match status" value="1"/>
</dbReference>
<dbReference type="InterPro" id="IPR050231">
    <property type="entry name" value="Iron_ascorbate_oxido_reductase"/>
</dbReference>
<keyword evidence="3" id="KW-1185">Reference proteome</keyword>
<evidence type="ECO:0000313" key="3">
    <source>
        <dbReference type="Proteomes" id="UP000655225"/>
    </source>
</evidence>
<evidence type="ECO:0000259" key="1">
    <source>
        <dbReference type="PROSITE" id="PS51471"/>
    </source>
</evidence>
<organism evidence="2 3">
    <name type="scientific">Tetracentron sinense</name>
    <name type="common">Spur-leaf</name>
    <dbReference type="NCBI Taxonomy" id="13715"/>
    <lineage>
        <taxon>Eukaryota</taxon>
        <taxon>Viridiplantae</taxon>
        <taxon>Streptophyta</taxon>
        <taxon>Embryophyta</taxon>
        <taxon>Tracheophyta</taxon>
        <taxon>Spermatophyta</taxon>
        <taxon>Magnoliopsida</taxon>
        <taxon>Trochodendrales</taxon>
        <taxon>Trochodendraceae</taxon>
        <taxon>Tetracentron</taxon>
    </lineage>
</organism>
<dbReference type="AlphaFoldDB" id="A0A834ZKR9"/>
<dbReference type="OrthoDB" id="288590at2759"/>
<gene>
    <name evidence="2" type="ORF">HHK36_006124</name>
</gene>
<comment type="caution">
    <text evidence="2">The sequence shown here is derived from an EMBL/GenBank/DDBJ whole genome shotgun (WGS) entry which is preliminary data.</text>
</comment>
<dbReference type="Gene3D" id="2.60.120.330">
    <property type="entry name" value="B-lactam Antibiotic, Isopenicillin N Synthase, Chain"/>
    <property type="match status" value="1"/>
</dbReference>
<feature type="domain" description="Fe2OG dioxygenase" evidence="1">
    <location>
        <begin position="28"/>
        <end position="129"/>
    </location>
</feature>
<reference evidence="2 3" key="1">
    <citation type="submission" date="2020-04" db="EMBL/GenBank/DDBJ databases">
        <title>Plant Genome Project.</title>
        <authorList>
            <person name="Zhang R.-G."/>
        </authorList>
    </citation>
    <scope>NUCLEOTIDE SEQUENCE [LARGE SCALE GENOMIC DNA]</scope>
    <source>
        <strain evidence="2">YNK0</strain>
        <tissue evidence="2">Leaf</tissue>
    </source>
</reference>
<dbReference type="PANTHER" id="PTHR47990">
    <property type="entry name" value="2-OXOGLUTARATE (2OG) AND FE(II)-DEPENDENT OXYGENASE SUPERFAMILY PROTEIN-RELATED"/>
    <property type="match status" value="1"/>
</dbReference>
<dbReference type="EMBL" id="JABCRI010000004">
    <property type="protein sequence ID" value="KAF8407003.1"/>
    <property type="molecule type" value="Genomic_DNA"/>
</dbReference>
<accession>A0A834ZKR9</accession>
<evidence type="ECO:0000313" key="2">
    <source>
        <dbReference type="EMBL" id="KAF8407003.1"/>
    </source>
</evidence>
<dbReference type="InterPro" id="IPR027443">
    <property type="entry name" value="IPNS-like_sf"/>
</dbReference>
<dbReference type="Pfam" id="PF03171">
    <property type="entry name" value="2OG-FeII_Oxy"/>
    <property type="match status" value="1"/>
</dbReference>
<sequence>MLELELIIRKMILESLGVEKYYNSHVENSNTILRVMKYEPPPSSASAIGLLAHTDTNIITILCQDEVQGLEVLSKEGNWLQVAPSKGTFVAVVGQVLKAWSNGRLHAAKHRVVMRGDTERYSCGLFSIPKDGVVIETPSELIDEEHPLLFRPFNYLDFLTYFHSNISDNALEIYAGV</sequence>
<name>A0A834ZKR9_TETSI</name>
<proteinExistence type="predicted"/>